<dbReference type="STRING" id="646.BJD16_01265"/>
<feature type="transmembrane region" description="Helical" evidence="1">
    <location>
        <begin position="12"/>
        <end position="35"/>
    </location>
</feature>
<keyword evidence="1" id="KW-1133">Transmembrane helix</keyword>
<name>A0A1S2D9A7_AERSO</name>
<dbReference type="EMBL" id="MKFU01000001">
    <property type="protein sequence ID" value="OHY96917.1"/>
    <property type="molecule type" value="Genomic_DNA"/>
</dbReference>
<protein>
    <submittedName>
        <fullName evidence="2">Uncharacterized protein</fullName>
    </submittedName>
</protein>
<evidence type="ECO:0000256" key="1">
    <source>
        <dbReference type="SAM" id="Phobius"/>
    </source>
</evidence>
<evidence type="ECO:0000313" key="2">
    <source>
        <dbReference type="EMBL" id="OHY96917.1"/>
    </source>
</evidence>
<dbReference type="RefSeq" id="WP_042022392.1">
    <property type="nucleotide sequence ID" value="NZ_CDBW01000032.1"/>
</dbReference>
<organism evidence="2 3">
    <name type="scientific">Aeromonas sobria</name>
    <dbReference type="NCBI Taxonomy" id="646"/>
    <lineage>
        <taxon>Bacteria</taxon>
        <taxon>Pseudomonadati</taxon>
        <taxon>Pseudomonadota</taxon>
        <taxon>Gammaproteobacteria</taxon>
        <taxon>Aeromonadales</taxon>
        <taxon>Aeromonadaceae</taxon>
        <taxon>Aeromonas</taxon>
    </lineage>
</organism>
<evidence type="ECO:0000313" key="3">
    <source>
        <dbReference type="Proteomes" id="UP000179934"/>
    </source>
</evidence>
<reference evidence="2 3" key="1">
    <citation type="submission" date="2016-09" db="EMBL/GenBank/DDBJ databases">
        <title>Draft Genome Sequence of Aeromonas sobria Strain 08005, Isolated from Sick Rana catesbeiana.</title>
        <authorList>
            <person name="Yang Q."/>
        </authorList>
    </citation>
    <scope>NUCLEOTIDE SEQUENCE [LARGE SCALE GENOMIC DNA]</scope>
    <source>
        <strain evidence="2 3">08005</strain>
    </source>
</reference>
<sequence length="62" mass="7072">MKTRHLKPLNRRNGLTLLCSGVLITSLMLLLIWRLASDPLIPAYALLLTGLMMTFIGWRFIC</sequence>
<dbReference type="AlphaFoldDB" id="A0A1S2D9A7"/>
<gene>
    <name evidence="2" type="ORF">BJD16_01265</name>
</gene>
<comment type="caution">
    <text evidence="2">The sequence shown here is derived from an EMBL/GenBank/DDBJ whole genome shotgun (WGS) entry which is preliminary data.</text>
</comment>
<accession>A0A1S2D9A7</accession>
<feature type="transmembrane region" description="Helical" evidence="1">
    <location>
        <begin position="41"/>
        <end position="61"/>
    </location>
</feature>
<keyword evidence="1" id="KW-0472">Membrane</keyword>
<dbReference type="Proteomes" id="UP000179934">
    <property type="component" value="Unassembled WGS sequence"/>
</dbReference>
<proteinExistence type="predicted"/>
<dbReference type="GeneID" id="67626359"/>
<keyword evidence="1" id="KW-0812">Transmembrane</keyword>